<dbReference type="GO" id="GO:0005737">
    <property type="term" value="C:cytoplasm"/>
    <property type="evidence" value="ECO:0007669"/>
    <property type="project" value="TreeGrafter"/>
</dbReference>
<keyword evidence="3" id="KW-1185">Reference proteome</keyword>
<dbReference type="PROSITE" id="PS51354">
    <property type="entry name" value="GLUTAREDOXIN_2"/>
    <property type="match status" value="1"/>
</dbReference>
<reference evidence="2" key="1">
    <citation type="submission" date="2023-08" db="EMBL/GenBank/DDBJ databases">
        <title>Draft sequence of the Babesia gibsoni genome.</title>
        <authorList>
            <person name="Yamagishi J.Y."/>
            <person name="Xuan X.X."/>
        </authorList>
    </citation>
    <scope>NUCLEOTIDE SEQUENCE</scope>
    <source>
        <strain evidence="2">Azabu</strain>
    </source>
</reference>
<dbReference type="GO" id="GO:0034599">
    <property type="term" value="P:cellular response to oxidative stress"/>
    <property type="evidence" value="ECO:0007669"/>
    <property type="project" value="TreeGrafter"/>
</dbReference>
<organism evidence="2 3">
    <name type="scientific">Babesia gibsoni</name>
    <dbReference type="NCBI Taxonomy" id="33632"/>
    <lineage>
        <taxon>Eukaryota</taxon>
        <taxon>Sar</taxon>
        <taxon>Alveolata</taxon>
        <taxon>Apicomplexa</taxon>
        <taxon>Aconoidasida</taxon>
        <taxon>Piroplasmida</taxon>
        <taxon>Babesiidae</taxon>
        <taxon>Babesia</taxon>
    </lineage>
</organism>
<dbReference type="PANTHER" id="PTHR45694:SF18">
    <property type="entry name" value="GLUTAREDOXIN-1-RELATED"/>
    <property type="match status" value="1"/>
</dbReference>
<dbReference type="Pfam" id="PF00462">
    <property type="entry name" value="Glutaredoxin"/>
    <property type="match status" value="1"/>
</dbReference>
<dbReference type="PANTHER" id="PTHR45694">
    <property type="entry name" value="GLUTAREDOXIN 2"/>
    <property type="match status" value="1"/>
</dbReference>
<dbReference type="InterPro" id="IPR011767">
    <property type="entry name" value="GLR_AS"/>
</dbReference>
<dbReference type="Proteomes" id="UP001230268">
    <property type="component" value="Unassembled WGS sequence"/>
</dbReference>
<dbReference type="PROSITE" id="PS00195">
    <property type="entry name" value="GLUTAREDOXIN_1"/>
    <property type="match status" value="1"/>
</dbReference>
<dbReference type="SUPFAM" id="SSF52833">
    <property type="entry name" value="Thioredoxin-like"/>
    <property type="match status" value="1"/>
</dbReference>
<feature type="domain" description="Glutaredoxin" evidence="1">
    <location>
        <begin position="33"/>
        <end position="107"/>
    </location>
</feature>
<dbReference type="CDD" id="cd03419">
    <property type="entry name" value="GRX_GRXh_1_2_like"/>
    <property type="match status" value="1"/>
</dbReference>
<dbReference type="EMBL" id="JAVEPI010000004">
    <property type="protein sequence ID" value="KAK1442161.1"/>
    <property type="molecule type" value="Genomic_DNA"/>
</dbReference>
<evidence type="ECO:0000259" key="1">
    <source>
        <dbReference type="Pfam" id="PF00462"/>
    </source>
</evidence>
<comment type="caution">
    <text evidence="2">The sequence shown here is derived from an EMBL/GenBank/DDBJ whole genome shotgun (WGS) entry which is preliminary data.</text>
</comment>
<dbReference type="InterPro" id="IPR036249">
    <property type="entry name" value="Thioredoxin-like_sf"/>
</dbReference>
<accession>A0AAD8LN16</accession>
<evidence type="ECO:0000313" key="3">
    <source>
        <dbReference type="Proteomes" id="UP001230268"/>
    </source>
</evidence>
<gene>
    <name evidence="2" type="ORF">BgAZ_401910</name>
</gene>
<dbReference type="GO" id="GO:0015038">
    <property type="term" value="F:glutathione disulfide oxidoreductase activity"/>
    <property type="evidence" value="ECO:0007669"/>
    <property type="project" value="TreeGrafter"/>
</dbReference>
<dbReference type="Gene3D" id="3.40.30.10">
    <property type="entry name" value="Glutaredoxin"/>
    <property type="match status" value="1"/>
</dbReference>
<dbReference type="InterPro" id="IPR002109">
    <property type="entry name" value="Glutaredoxin"/>
</dbReference>
<protein>
    <recommendedName>
        <fullName evidence="1">Glutaredoxin domain-containing protein</fullName>
    </recommendedName>
</protein>
<proteinExistence type="predicted"/>
<sequence length="134" mass="14438">MNIGKAVCAFTSLRMDAADTAKWVTDHAVENKVVIFSRSTCPYCVRAIEALRGLVPNDVVSTSVTFAKVAQNVVNLDNNPDYKTIMAYFKEATGAATVPRVYIGGKFYGDCSKVMATKESGDLQETLKGAGCDL</sequence>
<evidence type="ECO:0000313" key="2">
    <source>
        <dbReference type="EMBL" id="KAK1442161.1"/>
    </source>
</evidence>
<name>A0AAD8LN16_BABGI</name>
<dbReference type="AlphaFoldDB" id="A0AAD8LN16"/>